<organism evidence="2 3">
    <name type="scientific">Cyclotella cryptica</name>
    <dbReference type="NCBI Taxonomy" id="29204"/>
    <lineage>
        <taxon>Eukaryota</taxon>
        <taxon>Sar</taxon>
        <taxon>Stramenopiles</taxon>
        <taxon>Ochrophyta</taxon>
        <taxon>Bacillariophyta</taxon>
        <taxon>Coscinodiscophyceae</taxon>
        <taxon>Thalassiosirophycidae</taxon>
        <taxon>Stephanodiscales</taxon>
        <taxon>Stephanodiscaceae</taxon>
        <taxon>Cyclotella</taxon>
    </lineage>
</organism>
<sequence>MFSLPFLSPHSHVAASAVSESALVACNIYISSASSDSVLQNLLMSAQDHCQYIREHGSSKGNSDEIPEKLAHSDLDSARHGYGWQSKKIGTGTDNRTMSNRCRYTKTINPVAIVHAYADVFYDRSSFHLAGRSDCVADAAINLILNSFDKIDFDCTAQNDSAHPFVGLVDHVSVMPLSSIPVSDNASSLTSIISEQDALMFSRRAAVDAAKAIGDAITNSQQHHANVLFYGLACPNNTPLAKVRREKTSFFKSGGLRCSNDNNVETKNLKGDCTIGVPPNFVENFNIRMSPNVSISQAKTLTQFLRGRNISTKGFGIEGVEALTLPYEMINAAGDKTLVYEVACNLTNPKNGSVHKIEKSVDVWVAEQVAKSSTKEREKIDTNYFIDKMYRVGTTEAQCINSLVMGCGESDSENVRYWENHDSDVFDKFQQGLMQKH</sequence>
<evidence type="ECO:0000259" key="1">
    <source>
        <dbReference type="SMART" id="SM01222"/>
    </source>
</evidence>
<dbReference type="AlphaFoldDB" id="A0ABD3QVJ3"/>
<dbReference type="Pfam" id="PF07837">
    <property type="entry name" value="FTCD_N"/>
    <property type="match status" value="1"/>
</dbReference>
<dbReference type="SUPFAM" id="SSF55116">
    <property type="entry name" value="Formiminotransferase domain of formiminotransferase-cyclodeaminase"/>
    <property type="match status" value="1"/>
</dbReference>
<dbReference type="PANTHER" id="PTHR12234:SF1">
    <property type="entry name" value="FORMIMINOTRANSFERASE N-TERMINAL SUBDOMAIN-CONTAINING PROTEIN"/>
    <property type="match status" value="1"/>
</dbReference>
<reference evidence="2 3" key="1">
    <citation type="journal article" date="2020" name="G3 (Bethesda)">
        <title>Improved Reference Genome for Cyclotella cryptica CCMP332, a Model for Cell Wall Morphogenesis, Salinity Adaptation, and Lipid Production in Diatoms (Bacillariophyta).</title>
        <authorList>
            <person name="Roberts W.R."/>
            <person name="Downey K.M."/>
            <person name="Ruck E.C."/>
            <person name="Traller J.C."/>
            <person name="Alverson A.J."/>
        </authorList>
    </citation>
    <scope>NUCLEOTIDE SEQUENCE [LARGE SCALE GENOMIC DNA]</scope>
    <source>
        <strain evidence="2 3">CCMP332</strain>
    </source>
</reference>
<dbReference type="Proteomes" id="UP001516023">
    <property type="component" value="Unassembled WGS sequence"/>
</dbReference>
<dbReference type="Gene3D" id="3.30.990.10">
    <property type="entry name" value="Formiminotransferase, N-terminal subdomain"/>
    <property type="match status" value="1"/>
</dbReference>
<dbReference type="EMBL" id="JABMIG020000011">
    <property type="protein sequence ID" value="KAL3803821.1"/>
    <property type="molecule type" value="Genomic_DNA"/>
</dbReference>
<feature type="domain" description="Formiminotransferase N-terminal subdomain" evidence="1">
    <location>
        <begin position="22"/>
        <end position="279"/>
    </location>
</feature>
<dbReference type="InterPro" id="IPR037064">
    <property type="entry name" value="Formiminotransferase_N_sf"/>
</dbReference>
<accession>A0ABD3QVJ3</accession>
<proteinExistence type="predicted"/>
<protein>
    <recommendedName>
        <fullName evidence="1">Formiminotransferase N-terminal subdomain domain-containing protein</fullName>
    </recommendedName>
</protein>
<name>A0ABD3QVJ3_9STRA</name>
<dbReference type="InterPro" id="IPR022384">
    <property type="entry name" value="FormiminoTrfase_cat_dom_sf"/>
</dbReference>
<comment type="caution">
    <text evidence="2">The sequence shown here is derived from an EMBL/GenBank/DDBJ whole genome shotgun (WGS) entry which is preliminary data.</text>
</comment>
<dbReference type="PANTHER" id="PTHR12234">
    <property type="entry name" value="FORMIMINOTRANSFERASE-CYCLODEAMINASE"/>
    <property type="match status" value="1"/>
</dbReference>
<dbReference type="SMART" id="SM01222">
    <property type="entry name" value="FTCD_N"/>
    <property type="match status" value="1"/>
</dbReference>
<dbReference type="InterPro" id="IPR012886">
    <property type="entry name" value="Formiminotransferase_N"/>
</dbReference>
<gene>
    <name evidence="2" type="ORF">HJC23_003983</name>
</gene>
<keyword evidence="3" id="KW-1185">Reference proteome</keyword>
<evidence type="ECO:0000313" key="2">
    <source>
        <dbReference type="EMBL" id="KAL3803821.1"/>
    </source>
</evidence>
<dbReference type="InterPro" id="IPR051623">
    <property type="entry name" value="FTCD"/>
</dbReference>
<evidence type="ECO:0000313" key="3">
    <source>
        <dbReference type="Proteomes" id="UP001516023"/>
    </source>
</evidence>